<accession>A0ACC3DFB1</accession>
<organism evidence="1 2">
    <name type="scientific">Coniosporium uncinatum</name>
    <dbReference type="NCBI Taxonomy" id="93489"/>
    <lineage>
        <taxon>Eukaryota</taxon>
        <taxon>Fungi</taxon>
        <taxon>Dikarya</taxon>
        <taxon>Ascomycota</taxon>
        <taxon>Pezizomycotina</taxon>
        <taxon>Dothideomycetes</taxon>
        <taxon>Dothideomycetes incertae sedis</taxon>
        <taxon>Coniosporium</taxon>
    </lineage>
</organism>
<dbReference type="Proteomes" id="UP001186974">
    <property type="component" value="Unassembled WGS sequence"/>
</dbReference>
<dbReference type="EMBL" id="JAWDJW010005623">
    <property type="protein sequence ID" value="KAK3067075.1"/>
    <property type="molecule type" value="Genomic_DNA"/>
</dbReference>
<reference evidence="1" key="1">
    <citation type="submission" date="2024-09" db="EMBL/GenBank/DDBJ databases">
        <title>Black Yeasts Isolated from many extreme environments.</title>
        <authorList>
            <person name="Coleine C."/>
            <person name="Stajich J.E."/>
            <person name="Selbmann L."/>
        </authorList>
    </citation>
    <scope>NUCLEOTIDE SEQUENCE</scope>
    <source>
        <strain evidence="1">CCFEE 5737</strain>
    </source>
</reference>
<gene>
    <name evidence="1" type="ORF">LTS18_001320</name>
</gene>
<proteinExistence type="predicted"/>
<sequence length="217" mass="23629">MVYTRLGDLEDEDEDILLAQDETLGMDGVFQNVALVSPSAAIFLTSVIEYIAEQTLLTAGQAAYARTAANNNRATLDGAEDGESSAGIVVEVYDVEKLALNPSLGRIWRTWRKRIRSPTGARTPSRSRQSMYRSPETVMGPWAETRRRAESVSASSIQSRRPSTSGGAEAGDHVDDPETDFWIISALPLPMTDNDVAEIEVPGLAKEILDESVDDTP</sequence>
<evidence type="ECO:0000313" key="2">
    <source>
        <dbReference type="Proteomes" id="UP001186974"/>
    </source>
</evidence>
<protein>
    <submittedName>
        <fullName evidence="1">Uncharacterized protein</fullName>
    </submittedName>
</protein>
<evidence type="ECO:0000313" key="1">
    <source>
        <dbReference type="EMBL" id="KAK3067075.1"/>
    </source>
</evidence>
<feature type="non-terminal residue" evidence="1">
    <location>
        <position position="217"/>
    </location>
</feature>
<comment type="caution">
    <text evidence="1">The sequence shown here is derived from an EMBL/GenBank/DDBJ whole genome shotgun (WGS) entry which is preliminary data.</text>
</comment>
<keyword evidence="2" id="KW-1185">Reference proteome</keyword>
<name>A0ACC3DFB1_9PEZI</name>